<comment type="caution">
    <text evidence="2">The sequence shown here is derived from an EMBL/GenBank/DDBJ whole genome shotgun (WGS) entry which is preliminary data.</text>
</comment>
<keyword evidence="1" id="KW-1133">Transmembrane helix</keyword>
<sequence length="630" mass="71122">MLLNAIRRVYDQLCLSLRPARTKISTLASFWTSHILKRDIRPKPGIVDIWMILVRLAAISIITTGIVFGAIGFRILLKETNVFWYQVDPDLQLAFLGFFNKMLDVLLVSSLEYTASILVTAWMTAKKPLDASGATFGDFELKNELTKPWMTIWAFLWRWKRFKFSFKSLLRFILCLCVSVCVLLQGLAINTVAIPKIRWYPNLPTPQNGFKLTSGLHDLLTVRYPKVLLEAIDWSMHMKAGYDNIGVEGASEWALMLSASRSLDGLSDIVPVCSVKEKGWHLVHARDLGGTNRHTGLNTNFDATKPVESLSIIDKQVWQAFDWLRKRGHYFATGSIGWTGNLTLVVPVLNTVCKYDNDEMSAPRSTITVIPPGDQNTGASNFKIKFGPIGAANMEAIECTITFRQALHSFAVWIVKMDKPDVSQNHYYSKFDERLVYEEPLPQDHKIAFSLAVQTQGVLERMDRLTTGKGLVQHLLPFNRKLQSGHDAIQSDPQGLAVIMAVLIQNLISYSDQVRAEIPLELSPDPADVITSFPIQWQLYGSGPRLAWQWITVFILAVVLFCFCYGLWQTIWYWMAPGEWTEVPGMMVLAQVSGPLQDIEVEEKANKMLYYVANESGKVMLGSKKCTKAK</sequence>
<reference evidence="2" key="1">
    <citation type="journal article" date="2021" name="Nat. Commun.">
        <title>Genetic determinants of endophytism in the Arabidopsis root mycobiome.</title>
        <authorList>
            <person name="Mesny F."/>
            <person name="Miyauchi S."/>
            <person name="Thiergart T."/>
            <person name="Pickel B."/>
            <person name="Atanasova L."/>
            <person name="Karlsson M."/>
            <person name="Huettel B."/>
            <person name="Barry K.W."/>
            <person name="Haridas S."/>
            <person name="Chen C."/>
            <person name="Bauer D."/>
            <person name="Andreopoulos W."/>
            <person name="Pangilinan J."/>
            <person name="LaButti K."/>
            <person name="Riley R."/>
            <person name="Lipzen A."/>
            <person name="Clum A."/>
            <person name="Drula E."/>
            <person name="Henrissat B."/>
            <person name="Kohler A."/>
            <person name="Grigoriev I.V."/>
            <person name="Martin F.M."/>
            <person name="Hacquard S."/>
        </authorList>
    </citation>
    <scope>NUCLEOTIDE SEQUENCE</scope>
    <source>
        <strain evidence="2">MPI-CAGE-CH-0243</strain>
    </source>
</reference>
<keyword evidence="3" id="KW-1185">Reference proteome</keyword>
<feature type="transmembrane region" description="Helical" evidence="1">
    <location>
        <begin position="47"/>
        <end position="73"/>
    </location>
</feature>
<feature type="transmembrane region" description="Helical" evidence="1">
    <location>
        <begin position="93"/>
        <end position="119"/>
    </location>
</feature>
<proteinExistence type="predicted"/>
<feature type="transmembrane region" description="Helical" evidence="1">
    <location>
        <begin position="168"/>
        <end position="188"/>
    </location>
</feature>
<evidence type="ECO:0000313" key="2">
    <source>
        <dbReference type="EMBL" id="KAH7125705.1"/>
    </source>
</evidence>
<feature type="transmembrane region" description="Helical" evidence="1">
    <location>
        <begin position="547"/>
        <end position="568"/>
    </location>
</feature>
<gene>
    <name evidence="2" type="ORF">B0J11DRAFT_568444</name>
</gene>
<protein>
    <submittedName>
        <fullName evidence="2">Uncharacterized protein</fullName>
    </submittedName>
</protein>
<keyword evidence="1" id="KW-0472">Membrane</keyword>
<accession>A0A9P9INM9</accession>
<evidence type="ECO:0000256" key="1">
    <source>
        <dbReference type="SAM" id="Phobius"/>
    </source>
</evidence>
<keyword evidence="1" id="KW-0812">Transmembrane</keyword>
<evidence type="ECO:0000313" key="3">
    <source>
        <dbReference type="Proteomes" id="UP000700596"/>
    </source>
</evidence>
<name>A0A9P9INM9_9PLEO</name>
<dbReference type="OrthoDB" id="3790651at2759"/>
<dbReference type="EMBL" id="JAGMWT010000007">
    <property type="protein sequence ID" value="KAH7125705.1"/>
    <property type="molecule type" value="Genomic_DNA"/>
</dbReference>
<organism evidence="2 3">
    <name type="scientific">Dendryphion nanum</name>
    <dbReference type="NCBI Taxonomy" id="256645"/>
    <lineage>
        <taxon>Eukaryota</taxon>
        <taxon>Fungi</taxon>
        <taxon>Dikarya</taxon>
        <taxon>Ascomycota</taxon>
        <taxon>Pezizomycotina</taxon>
        <taxon>Dothideomycetes</taxon>
        <taxon>Pleosporomycetidae</taxon>
        <taxon>Pleosporales</taxon>
        <taxon>Torulaceae</taxon>
        <taxon>Dendryphion</taxon>
    </lineage>
</organism>
<dbReference type="AlphaFoldDB" id="A0A9P9INM9"/>
<dbReference type="Proteomes" id="UP000700596">
    <property type="component" value="Unassembled WGS sequence"/>
</dbReference>